<feature type="region of interest" description="Disordered" evidence="1">
    <location>
        <begin position="101"/>
        <end position="132"/>
    </location>
</feature>
<comment type="caution">
    <text evidence="2">The sequence shown here is derived from an EMBL/GenBank/DDBJ whole genome shotgun (WGS) entry which is preliminary data.</text>
</comment>
<dbReference type="Gene3D" id="1.25.40.10">
    <property type="entry name" value="Tetratricopeptide repeat domain"/>
    <property type="match status" value="1"/>
</dbReference>
<feature type="region of interest" description="Disordered" evidence="1">
    <location>
        <begin position="1"/>
        <end position="61"/>
    </location>
</feature>
<organism evidence="2 3">
    <name type="scientific">Triparma strigata</name>
    <dbReference type="NCBI Taxonomy" id="1606541"/>
    <lineage>
        <taxon>Eukaryota</taxon>
        <taxon>Sar</taxon>
        <taxon>Stramenopiles</taxon>
        <taxon>Ochrophyta</taxon>
        <taxon>Bolidophyceae</taxon>
        <taxon>Parmales</taxon>
        <taxon>Triparmaceae</taxon>
        <taxon>Triparma</taxon>
    </lineage>
</organism>
<dbReference type="InterPro" id="IPR011990">
    <property type="entry name" value="TPR-like_helical_dom_sf"/>
</dbReference>
<feature type="compositionally biased region" description="Polar residues" evidence="1">
    <location>
        <begin position="116"/>
        <end position="126"/>
    </location>
</feature>
<dbReference type="OrthoDB" id="10424557at2759"/>
<evidence type="ECO:0000313" key="2">
    <source>
        <dbReference type="EMBL" id="GMH96442.1"/>
    </source>
</evidence>
<reference evidence="3" key="1">
    <citation type="journal article" date="2023" name="Commun. Biol.">
        <title>Genome analysis of Parmales, the sister group of diatoms, reveals the evolutionary specialization of diatoms from phago-mixotrophs to photoautotrophs.</title>
        <authorList>
            <person name="Ban H."/>
            <person name="Sato S."/>
            <person name="Yoshikawa S."/>
            <person name="Yamada K."/>
            <person name="Nakamura Y."/>
            <person name="Ichinomiya M."/>
            <person name="Sato N."/>
            <person name="Blanc-Mathieu R."/>
            <person name="Endo H."/>
            <person name="Kuwata A."/>
            <person name="Ogata H."/>
        </authorList>
    </citation>
    <scope>NUCLEOTIDE SEQUENCE [LARGE SCALE GENOMIC DNA]</scope>
    <source>
        <strain evidence="3">NIES 3701</strain>
    </source>
</reference>
<dbReference type="Proteomes" id="UP001165085">
    <property type="component" value="Unassembled WGS sequence"/>
</dbReference>
<keyword evidence="3" id="KW-1185">Reference proteome</keyword>
<proteinExistence type="predicted"/>
<evidence type="ECO:0000256" key="1">
    <source>
        <dbReference type="SAM" id="MobiDB-lite"/>
    </source>
</evidence>
<gene>
    <name evidence="2" type="ORF">TrST_g14203</name>
</gene>
<dbReference type="EMBL" id="BRXY01000468">
    <property type="protein sequence ID" value="GMH96442.1"/>
    <property type="molecule type" value="Genomic_DNA"/>
</dbReference>
<accession>A0A9W7BZC1</accession>
<evidence type="ECO:0000313" key="3">
    <source>
        <dbReference type="Proteomes" id="UP001165085"/>
    </source>
</evidence>
<dbReference type="Pfam" id="PF13181">
    <property type="entry name" value="TPR_8"/>
    <property type="match status" value="1"/>
</dbReference>
<dbReference type="SUPFAM" id="SSF48452">
    <property type="entry name" value="TPR-like"/>
    <property type="match status" value="1"/>
</dbReference>
<name>A0A9W7BZC1_9STRA</name>
<feature type="compositionally biased region" description="Basic and acidic residues" evidence="1">
    <location>
        <begin position="32"/>
        <end position="44"/>
    </location>
</feature>
<protein>
    <submittedName>
        <fullName evidence="2">Uncharacterized protein</fullName>
    </submittedName>
</protein>
<sequence>MDPQKEQSNEQEAPVLPNVKKETEVLPTTVDKSNEEQKPDERPKSPPLANSSPIPPALDETAIASLESSLVASQEKEGPHSVPTQRIIVDLVKSLNKAALNLLPSPSSPRKNKPRTSNPTDGNETVVSDPDPKELARHHLQKSLYLCQPSILLQPDLRQSMHLTLNNFAIVEGAEPGGDPEKALPYLIRLLKGEKGGGAPETHINISTCLYKLGHLSRALTHVNAALKILNLNPGLKKDKKWSEKGNVELEKMAFYNLGCILEKKGRKRDAEECFEKCKGGMSVTVRPSGGKKRIGGKKSPRTGRNIVVKKVDGARDEEKKDDAIWQAETLPFTETTKTLTT</sequence>
<dbReference type="InterPro" id="IPR019734">
    <property type="entry name" value="TPR_rpt"/>
</dbReference>
<dbReference type="AlphaFoldDB" id="A0A9W7BZC1"/>